<evidence type="ECO:0000259" key="1">
    <source>
        <dbReference type="SMART" id="SM00881"/>
    </source>
</evidence>
<accession>A0ABV3XNJ9</accession>
<dbReference type="SUPFAM" id="SSF51735">
    <property type="entry name" value="NAD(P)-binding Rossmann-fold domains"/>
    <property type="match status" value="1"/>
</dbReference>
<dbReference type="RefSeq" id="WP_125404342.1">
    <property type="nucleotide sequence ID" value="NZ_JBEHHI010000001.1"/>
</dbReference>
<dbReference type="InterPro" id="IPR003781">
    <property type="entry name" value="CoA-bd"/>
</dbReference>
<gene>
    <name evidence="2" type="ORF">Ga0609869_000254</name>
</gene>
<evidence type="ECO:0000313" key="3">
    <source>
        <dbReference type="Proteomes" id="UP001560019"/>
    </source>
</evidence>
<protein>
    <submittedName>
        <fullName evidence="2">CoA-binding protein</fullName>
    </submittedName>
</protein>
<dbReference type="Pfam" id="PF13380">
    <property type="entry name" value="CoA_binding_2"/>
    <property type="match status" value="1"/>
</dbReference>
<dbReference type="SMART" id="SM00881">
    <property type="entry name" value="CoA_binding"/>
    <property type="match status" value="1"/>
</dbReference>
<reference evidence="2 3" key="1">
    <citation type="submission" date="2024-06" db="EMBL/GenBank/DDBJ databases">
        <title>Genome of Rhodovulum iodosum, a marine photoferrotroph.</title>
        <authorList>
            <person name="Bianchini G."/>
            <person name="Nikeleit V."/>
            <person name="Kappler A."/>
            <person name="Bryce C."/>
            <person name="Sanchez-Baracaldo P."/>
        </authorList>
    </citation>
    <scope>NUCLEOTIDE SEQUENCE [LARGE SCALE GENOMIC DNA]</scope>
    <source>
        <strain evidence="2 3">UT/N1</strain>
    </source>
</reference>
<dbReference type="InterPro" id="IPR036291">
    <property type="entry name" value="NAD(P)-bd_dom_sf"/>
</dbReference>
<dbReference type="Gene3D" id="3.40.50.720">
    <property type="entry name" value="NAD(P)-binding Rossmann-like Domain"/>
    <property type="match status" value="1"/>
</dbReference>
<proteinExistence type="predicted"/>
<name>A0ABV3XNJ9_9RHOB</name>
<feature type="domain" description="CoA-binding" evidence="1">
    <location>
        <begin position="21"/>
        <end position="115"/>
    </location>
</feature>
<dbReference type="EMBL" id="JBEHHI010000001">
    <property type="protein sequence ID" value="MEX5726901.1"/>
    <property type="molecule type" value="Genomic_DNA"/>
</dbReference>
<dbReference type="PANTHER" id="PTHR33303:SF2">
    <property type="entry name" value="COA-BINDING DOMAIN-CONTAINING PROTEIN"/>
    <property type="match status" value="1"/>
</dbReference>
<comment type="caution">
    <text evidence="2">The sequence shown here is derived from an EMBL/GenBank/DDBJ whole genome shotgun (WGS) entry which is preliminary data.</text>
</comment>
<sequence>MPEAHIDRIYDYPPDYLADILKNTRTIAMVGASADKTKFSYGVLRVLHETGYEILPVNPNPEVREIRGLKVYRSLKDIERPVDMVEVFRPKEELYGIAEEAIEIGAKVLWGQIGVYDDKAAELAEKAGLKVVMNRCPKIELFRPFWKPRLDLTI</sequence>
<organism evidence="2 3">
    <name type="scientific">Rhodovulum iodosum</name>
    <dbReference type="NCBI Taxonomy" id="68291"/>
    <lineage>
        <taxon>Bacteria</taxon>
        <taxon>Pseudomonadati</taxon>
        <taxon>Pseudomonadota</taxon>
        <taxon>Alphaproteobacteria</taxon>
        <taxon>Rhodobacterales</taxon>
        <taxon>Paracoccaceae</taxon>
        <taxon>Rhodovulum</taxon>
    </lineage>
</organism>
<dbReference type="PANTHER" id="PTHR33303">
    <property type="entry name" value="CYTOPLASMIC PROTEIN-RELATED"/>
    <property type="match status" value="1"/>
</dbReference>
<keyword evidence="3" id="KW-1185">Reference proteome</keyword>
<dbReference type="Proteomes" id="UP001560019">
    <property type="component" value="Unassembled WGS sequence"/>
</dbReference>
<evidence type="ECO:0000313" key="2">
    <source>
        <dbReference type="EMBL" id="MEX5726901.1"/>
    </source>
</evidence>